<feature type="compositionally biased region" description="Basic and acidic residues" evidence="1">
    <location>
        <begin position="118"/>
        <end position="148"/>
    </location>
</feature>
<keyword evidence="3" id="KW-1185">Reference proteome</keyword>
<dbReference type="Proteomes" id="UP001293254">
    <property type="component" value="Unassembled WGS sequence"/>
</dbReference>
<feature type="region of interest" description="Disordered" evidence="1">
    <location>
        <begin position="1"/>
        <end position="70"/>
    </location>
</feature>
<dbReference type="EMBL" id="JACGWO010000003">
    <property type="protein sequence ID" value="KAK4430696.1"/>
    <property type="molecule type" value="Genomic_DNA"/>
</dbReference>
<evidence type="ECO:0000313" key="2">
    <source>
        <dbReference type="EMBL" id="KAK4430696.1"/>
    </source>
</evidence>
<protein>
    <submittedName>
        <fullName evidence="2">Uncharacterized protein</fullName>
    </submittedName>
</protein>
<organism evidence="2 3">
    <name type="scientific">Sesamum alatum</name>
    <dbReference type="NCBI Taxonomy" id="300844"/>
    <lineage>
        <taxon>Eukaryota</taxon>
        <taxon>Viridiplantae</taxon>
        <taxon>Streptophyta</taxon>
        <taxon>Embryophyta</taxon>
        <taxon>Tracheophyta</taxon>
        <taxon>Spermatophyta</taxon>
        <taxon>Magnoliopsida</taxon>
        <taxon>eudicotyledons</taxon>
        <taxon>Gunneridae</taxon>
        <taxon>Pentapetalae</taxon>
        <taxon>asterids</taxon>
        <taxon>lamiids</taxon>
        <taxon>Lamiales</taxon>
        <taxon>Pedaliaceae</taxon>
        <taxon>Sesamum</taxon>
    </lineage>
</organism>
<feature type="compositionally biased region" description="Polar residues" evidence="1">
    <location>
        <begin position="12"/>
        <end position="21"/>
    </location>
</feature>
<reference evidence="2" key="2">
    <citation type="journal article" date="2024" name="Plant">
        <title>Genomic evolution and insights into agronomic trait innovations of Sesamum species.</title>
        <authorList>
            <person name="Miao H."/>
            <person name="Wang L."/>
            <person name="Qu L."/>
            <person name="Liu H."/>
            <person name="Sun Y."/>
            <person name="Le M."/>
            <person name="Wang Q."/>
            <person name="Wei S."/>
            <person name="Zheng Y."/>
            <person name="Lin W."/>
            <person name="Duan Y."/>
            <person name="Cao H."/>
            <person name="Xiong S."/>
            <person name="Wang X."/>
            <person name="Wei L."/>
            <person name="Li C."/>
            <person name="Ma Q."/>
            <person name="Ju M."/>
            <person name="Zhao R."/>
            <person name="Li G."/>
            <person name="Mu C."/>
            <person name="Tian Q."/>
            <person name="Mei H."/>
            <person name="Zhang T."/>
            <person name="Gao T."/>
            <person name="Zhang H."/>
        </authorList>
    </citation>
    <scope>NUCLEOTIDE SEQUENCE</scope>
    <source>
        <strain evidence="2">3651</strain>
    </source>
</reference>
<reference evidence="2" key="1">
    <citation type="submission" date="2020-06" db="EMBL/GenBank/DDBJ databases">
        <authorList>
            <person name="Li T."/>
            <person name="Hu X."/>
            <person name="Zhang T."/>
            <person name="Song X."/>
            <person name="Zhang H."/>
            <person name="Dai N."/>
            <person name="Sheng W."/>
            <person name="Hou X."/>
            <person name="Wei L."/>
        </authorList>
    </citation>
    <scope>NUCLEOTIDE SEQUENCE</scope>
    <source>
        <strain evidence="2">3651</strain>
        <tissue evidence="2">Leaf</tissue>
    </source>
</reference>
<sequence>MSSHNARKANLFRSQKGSSAPLTLVPSAGRTSVAKYSATPQGPPSQTRGTTSIAAPIPKLSNPSKPVNIPIIIEDSGDHREHSPLSASTQKRMKLIGTDDLDESDDQVPISLLHKEGVPIEEHGEASKRELNQGKRKVGDLSYTDKDFPPILDSQTSTMREKQKRYDETLDEMRAVWCPRVLP</sequence>
<dbReference type="AlphaFoldDB" id="A0AAE1YJ05"/>
<proteinExistence type="predicted"/>
<gene>
    <name evidence="2" type="ORF">Salat_0831300</name>
</gene>
<feature type="compositionally biased region" description="Polar residues" evidence="1">
    <location>
        <begin position="38"/>
        <end position="53"/>
    </location>
</feature>
<evidence type="ECO:0000313" key="3">
    <source>
        <dbReference type="Proteomes" id="UP001293254"/>
    </source>
</evidence>
<name>A0AAE1YJ05_9LAMI</name>
<evidence type="ECO:0000256" key="1">
    <source>
        <dbReference type="SAM" id="MobiDB-lite"/>
    </source>
</evidence>
<feature type="region of interest" description="Disordered" evidence="1">
    <location>
        <begin position="118"/>
        <end position="165"/>
    </location>
</feature>
<comment type="caution">
    <text evidence="2">The sequence shown here is derived from an EMBL/GenBank/DDBJ whole genome shotgun (WGS) entry which is preliminary data.</text>
</comment>
<accession>A0AAE1YJ05</accession>